<dbReference type="InterPro" id="IPR010323">
    <property type="entry name" value="DUF924"/>
</dbReference>
<gene>
    <name evidence="1" type="ORF">H9906_07950</name>
</gene>
<dbReference type="Pfam" id="PF06041">
    <property type="entry name" value="DUF924"/>
    <property type="match status" value="1"/>
</dbReference>
<dbReference type="Gene3D" id="1.20.58.320">
    <property type="entry name" value="TPR-like"/>
    <property type="match status" value="1"/>
</dbReference>
<accession>A0A9D2RJ45</accession>
<dbReference type="Proteomes" id="UP000823889">
    <property type="component" value="Unassembled WGS sequence"/>
</dbReference>
<dbReference type="Gene3D" id="1.25.40.10">
    <property type="entry name" value="Tetratricopeptide repeat domain"/>
    <property type="match status" value="1"/>
</dbReference>
<dbReference type="SUPFAM" id="SSF48452">
    <property type="entry name" value="TPR-like"/>
    <property type="match status" value="1"/>
</dbReference>
<sequence>MKATPPAAAQQLLDFWQDHDAWWFEKNDRFDQTFRERFHALHWQAARRELEGWLETEEGALALVLLLDQYPRNSFRDTGHMFATDGLARHYARILTQRQGDLALPQALRVFCYLPFTHHENLEDQHLAVELNERGDTGEGLYFARHHRDIIQRFGRFPHRNRVLGRESSPQELAFLADGGFQG</sequence>
<organism evidence="1 2">
    <name type="scientific">Candidatus Paenalcaligenes intestinipullorum</name>
    <dbReference type="NCBI Taxonomy" id="2838718"/>
    <lineage>
        <taxon>Bacteria</taxon>
        <taxon>Pseudomonadati</taxon>
        <taxon>Pseudomonadota</taxon>
        <taxon>Betaproteobacteria</taxon>
        <taxon>Burkholderiales</taxon>
        <taxon>Alcaligenaceae</taxon>
        <taxon>Paenalcaligenes</taxon>
    </lineage>
</organism>
<dbReference type="AlphaFoldDB" id="A0A9D2RJ45"/>
<evidence type="ECO:0000313" key="2">
    <source>
        <dbReference type="Proteomes" id="UP000823889"/>
    </source>
</evidence>
<dbReference type="EMBL" id="DWUQ01000165">
    <property type="protein sequence ID" value="HJD44939.1"/>
    <property type="molecule type" value="Genomic_DNA"/>
</dbReference>
<reference evidence="1" key="1">
    <citation type="journal article" date="2021" name="PeerJ">
        <title>Extensive microbial diversity within the chicken gut microbiome revealed by metagenomics and culture.</title>
        <authorList>
            <person name="Gilroy R."/>
            <person name="Ravi A."/>
            <person name="Getino M."/>
            <person name="Pursley I."/>
            <person name="Horton D.L."/>
            <person name="Alikhan N.F."/>
            <person name="Baker D."/>
            <person name="Gharbi K."/>
            <person name="Hall N."/>
            <person name="Watson M."/>
            <person name="Adriaenssens E.M."/>
            <person name="Foster-Nyarko E."/>
            <person name="Jarju S."/>
            <person name="Secka A."/>
            <person name="Antonio M."/>
            <person name="Oren A."/>
            <person name="Chaudhuri R.R."/>
            <person name="La Ragione R."/>
            <person name="Hildebrand F."/>
            <person name="Pallen M.J."/>
        </authorList>
    </citation>
    <scope>NUCLEOTIDE SEQUENCE</scope>
    <source>
        <strain evidence="1">9264</strain>
    </source>
</reference>
<evidence type="ECO:0000313" key="1">
    <source>
        <dbReference type="EMBL" id="HJD44939.1"/>
    </source>
</evidence>
<proteinExistence type="predicted"/>
<comment type="caution">
    <text evidence="1">The sequence shown here is derived from an EMBL/GenBank/DDBJ whole genome shotgun (WGS) entry which is preliminary data.</text>
</comment>
<dbReference type="InterPro" id="IPR011990">
    <property type="entry name" value="TPR-like_helical_dom_sf"/>
</dbReference>
<protein>
    <submittedName>
        <fullName evidence="1">DUF924 family protein</fullName>
    </submittedName>
</protein>
<name>A0A9D2RJ45_9BURK</name>
<reference evidence="1" key="2">
    <citation type="submission" date="2021-04" db="EMBL/GenBank/DDBJ databases">
        <authorList>
            <person name="Gilroy R."/>
        </authorList>
    </citation>
    <scope>NUCLEOTIDE SEQUENCE</scope>
    <source>
        <strain evidence="1">9264</strain>
    </source>
</reference>